<gene>
    <name evidence="3" type="ORF">RJ641_024606</name>
</gene>
<dbReference type="InterPro" id="IPR006968">
    <property type="entry name" value="RUS_fam"/>
</dbReference>
<dbReference type="PANTHER" id="PTHR12770">
    <property type="entry name" value="RUS1 FAMILY PROTEIN C16ORF58"/>
    <property type="match status" value="1"/>
</dbReference>
<evidence type="ECO:0000313" key="4">
    <source>
        <dbReference type="Proteomes" id="UP001370490"/>
    </source>
</evidence>
<feature type="domain" description="Protein root UVB sensitive/RUS" evidence="2">
    <location>
        <begin position="354"/>
        <end position="469"/>
    </location>
</feature>
<accession>A0AAN8W588</accession>
<evidence type="ECO:0000256" key="1">
    <source>
        <dbReference type="ARBA" id="ARBA00007558"/>
    </source>
</evidence>
<dbReference type="InterPro" id="IPR054549">
    <property type="entry name" value="UVB_sens_RUS_dom"/>
</dbReference>
<dbReference type="Proteomes" id="UP001370490">
    <property type="component" value="Unassembled WGS sequence"/>
</dbReference>
<dbReference type="EMBL" id="JBAMMX010000003">
    <property type="protein sequence ID" value="KAK6943504.1"/>
    <property type="molecule type" value="Genomic_DNA"/>
</dbReference>
<sequence>MGGSDDASGIIKFSRRKGEDTAIIKGDDHSQDITLVERYGNVLTLSEEHGAVTNGLRATEISTIVLSWLPNPVREFLLPAGFPVWIAVAVYQVFPLKFCCAPTFVESVLDDYLEYLILQFPTNVTAWICHALVTSSLLKAVGVGPFSGTTTAAIRWVSKDGIGALGALVCNRMLCGLVMKGTDPIVFGGRFGNLFDDVLKQWQMFVDFISSAGSIFDFSTQLYPVYFLPLASLGNLAKEEVWEVAAQLIGLGFVTLVLETPGISSSYPALATIWLSMRLLHLWLLISLFPFSNLARVLAYWQKYHVSYSTVPGNVDCNKEENILSWLRFLKPRMLFGVSLEEMLGHERSPSKFPTNVTAWICHALVMSSLLKAIGVGLFSGTTAAAIRWVSKDGIGALVCNIMLSGLVMKGTDPIVLGGRFGNLFDDDLKQWQMFADLISSAGRIFDFSTQLYAVYFLPLASLGNLAQEEVWEAAAQLLSLGHTRYFIILSSSGNYIVEHEAFAPLVTFSISFCSPIWISEKGIVFVYRQKYHVSYSTVPVNVDCNKEENMLLWLRFLKPRILFGVSSEEMLGHERSPSKLEATSLSVLRSIWQSYWLQENWHESDNSFNQLEQRLSELEHRFDNFIQRLEAAGWDTSQITLKVPKELSKI</sequence>
<comment type="caution">
    <text evidence="3">The sequence shown here is derived from an EMBL/GenBank/DDBJ whole genome shotgun (WGS) entry which is preliminary data.</text>
</comment>
<reference evidence="3 4" key="1">
    <citation type="submission" date="2023-12" db="EMBL/GenBank/DDBJ databases">
        <title>A high-quality genome assembly for Dillenia turbinata (Dilleniales).</title>
        <authorList>
            <person name="Chanderbali A."/>
        </authorList>
    </citation>
    <scope>NUCLEOTIDE SEQUENCE [LARGE SCALE GENOMIC DNA]</scope>
    <source>
        <strain evidence="3">LSX21</strain>
        <tissue evidence="3">Leaf</tissue>
    </source>
</reference>
<evidence type="ECO:0000313" key="3">
    <source>
        <dbReference type="EMBL" id="KAK6943504.1"/>
    </source>
</evidence>
<name>A0AAN8W588_9MAGN</name>
<dbReference type="AlphaFoldDB" id="A0AAN8W588"/>
<protein>
    <submittedName>
        <fullName evidence="3">Root UVB sensitive family</fullName>
    </submittedName>
</protein>
<keyword evidence="4" id="KW-1185">Reference proteome</keyword>
<organism evidence="3 4">
    <name type="scientific">Dillenia turbinata</name>
    <dbReference type="NCBI Taxonomy" id="194707"/>
    <lineage>
        <taxon>Eukaryota</taxon>
        <taxon>Viridiplantae</taxon>
        <taxon>Streptophyta</taxon>
        <taxon>Embryophyta</taxon>
        <taxon>Tracheophyta</taxon>
        <taxon>Spermatophyta</taxon>
        <taxon>Magnoliopsida</taxon>
        <taxon>eudicotyledons</taxon>
        <taxon>Gunneridae</taxon>
        <taxon>Pentapetalae</taxon>
        <taxon>Dilleniales</taxon>
        <taxon>Dilleniaceae</taxon>
        <taxon>Dillenia</taxon>
    </lineage>
</organism>
<dbReference type="Pfam" id="PF04884">
    <property type="entry name" value="UVB_sens_prot"/>
    <property type="match status" value="2"/>
</dbReference>
<proteinExistence type="inferred from homology"/>
<comment type="similarity">
    <text evidence="1">Belongs to the RUS1 family.</text>
</comment>
<dbReference type="PANTHER" id="PTHR12770:SF27">
    <property type="entry name" value="PROTEIN ROOT UVB SENSITIVE 5"/>
    <property type="match status" value="1"/>
</dbReference>
<feature type="domain" description="Protein root UVB sensitive/RUS" evidence="2">
    <location>
        <begin position="104"/>
        <end position="238"/>
    </location>
</feature>
<evidence type="ECO:0000259" key="2">
    <source>
        <dbReference type="Pfam" id="PF04884"/>
    </source>
</evidence>